<dbReference type="SUPFAM" id="SSF56300">
    <property type="entry name" value="Metallo-dependent phosphatases"/>
    <property type="match status" value="1"/>
</dbReference>
<dbReference type="Proteomes" id="UP001157974">
    <property type="component" value="Unassembled WGS sequence"/>
</dbReference>
<dbReference type="InterPro" id="IPR029052">
    <property type="entry name" value="Metallo-depent_PP-like"/>
</dbReference>
<dbReference type="GO" id="GO:0030145">
    <property type="term" value="F:manganese ion binding"/>
    <property type="evidence" value="ECO:0007669"/>
    <property type="project" value="TreeGrafter"/>
</dbReference>
<feature type="domain" description="Calcineurin-like phosphoesterase" evidence="1">
    <location>
        <begin position="50"/>
        <end position="282"/>
    </location>
</feature>
<dbReference type="InterPro" id="IPR004843">
    <property type="entry name" value="Calcineurin-like_PHP"/>
</dbReference>
<dbReference type="AlphaFoldDB" id="A0AAV8UG85"/>
<sequence>MEAKVTAVEKLYKPASMVHLPTFVAPGFNGPGVRKLSTMHISSGSRPVLKFGVVADVQYADKDDLVKEKPREDGSKRVMFYRSSLDKLRRAVEDFNRRDVEFVVQLGDLIDGNVSQDLSEKDLGTALAATEELDVNLYHVIGNHCRSVSLPHLLAELRLEKGFYSEVVAKGWRLIVLNAADIFRGAVDANHSDRSALKAMCDEYNTVDVPWAGGISDEQMQWFDNQLRICAQQRQRAIICSHYPTWDEAARDTHTIVNAPAVLEILDRYPGVVVAWFSGHDHLGGYSIRKGVHHVTFEAVVESRADTAHGFVGIFEDGSISIEGLGAVSSRELRVEETTGVPPVSGETS</sequence>
<dbReference type="Pfam" id="PF00149">
    <property type="entry name" value="Metallophos"/>
    <property type="match status" value="1"/>
</dbReference>
<name>A0AAV8UG85_9RHOD</name>
<gene>
    <name evidence="2" type="ORF">NDN08_007349</name>
</gene>
<evidence type="ECO:0000313" key="2">
    <source>
        <dbReference type="EMBL" id="KAJ8901505.1"/>
    </source>
</evidence>
<dbReference type="Gene3D" id="3.60.21.10">
    <property type="match status" value="1"/>
</dbReference>
<comment type="caution">
    <text evidence="2">The sequence shown here is derived from an EMBL/GenBank/DDBJ whole genome shotgun (WGS) entry which is preliminary data.</text>
</comment>
<protein>
    <recommendedName>
        <fullName evidence="1">Calcineurin-like phosphoesterase domain-containing protein</fullName>
    </recommendedName>
</protein>
<dbReference type="GO" id="GO:0047734">
    <property type="term" value="F:CDP-glycerol diphosphatase activity"/>
    <property type="evidence" value="ECO:0007669"/>
    <property type="project" value="TreeGrafter"/>
</dbReference>
<keyword evidence="3" id="KW-1185">Reference proteome</keyword>
<evidence type="ECO:0000313" key="3">
    <source>
        <dbReference type="Proteomes" id="UP001157974"/>
    </source>
</evidence>
<reference evidence="2 3" key="1">
    <citation type="journal article" date="2023" name="Nat. Commun.">
        <title>Origin of minicircular mitochondrial genomes in red algae.</title>
        <authorList>
            <person name="Lee Y."/>
            <person name="Cho C.H."/>
            <person name="Lee Y.M."/>
            <person name="Park S.I."/>
            <person name="Yang J.H."/>
            <person name="West J.A."/>
            <person name="Bhattacharya D."/>
            <person name="Yoon H.S."/>
        </authorList>
    </citation>
    <scope>NUCLEOTIDE SEQUENCE [LARGE SCALE GENOMIC DNA]</scope>
    <source>
        <strain evidence="2 3">CCMP1338</strain>
        <tissue evidence="2">Whole cell</tissue>
    </source>
</reference>
<dbReference type="EMBL" id="JAMWBK010000011">
    <property type="protein sequence ID" value="KAJ8901505.1"/>
    <property type="molecule type" value="Genomic_DNA"/>
</dbReference>
<evidence type="ECO:0000259" key="1">
    <source>
        <dbReference type="Pfam" id="PF00149"/>
    </source>
</evidence>
<dbReference type="PANTHER" id="PTHR16509:SF8">
    <property type="entry name" value="MANGANESE-DEPENDENT ADP-RIBOSE_CDP-ALCOHOL DIPHOSPHATASE"/>
    <property type="match status" value="1"/>
</dbReference>
<dbReference type="GO" id="GO:0047631">
    <property type="term" value="F:ADP-ribose diphosphatase activity"/>
    <property type="evidence" value="ECO:0007669"/>
    <property type="project" value="TreeGrafter"/>
</dbReference>
<accession>A0AAV8UG85</accession>
<dbReference type="GO" id="GO:0008663">
    <property type="term" value="F:2',3'-cyclic-nucleotide 2'-phosphodiesterase activity"/>
    <property type="evidence" value="ECO:0007669"/>
    <property type="project" value="TreeGrafter"/>
</dbReference>
<organism evidence="2 3">
    <name type="scientific">Rhodosorus marinus</name>
    <dbReference type="NCBI Taxonomy" id="101924"/>
    <lineage>
        <taxon>Eukaryota</taxon>
        <taxon>Rhodophyta</taxon>
        <taxon>Stylonematophyceae</taxon>
        <taxon>Stylonematales</taxon>
        <taxon>Stylonemataceae</taxon>
        <taxon>Rhodosorus</taxon>
    </lineage>
</organism>
<proteinExistence type="predicted"/>
<dbReference type="PANTHER" id="PTHR16509">
    <property type="match status" value="1"/>
</dbReference>